<dbReference type="InterPro" id="IPR036388">
    <property type="entry name" value="WH-like_DNA-bd_sf"/>
</dbReference>
<evidence type="ECO:0000256" key="5">
    <source>
        <dbReference type="ARBA" id="ARBA00023163"/>
    </source>
</evidence>
<protein>
    <recommendedName>
        <fullName evidence="10">HSF-type DNA-binding domain-containing protein</fullName>
    </recommendedName>
</protein>
<gene>
    <name evidence="11" type="ORF">O0I10_002372</name>
</gene>
<organism evidence="11 12">
    <name type="scientific">Lichtheimia ornata</name>
    <dbReference type="NCBI Taxonomy" id="688661"/>
    <lineage>
        <taxon>Eukaryota</taxon>
        <taxon>Fungi</taxon>
        <taxon>Fungi incertae sedis</taxon>
        <taxon>Mucoromycota</taxon>
        <taxon>Mucoromycotina</taxon>
        <taxon>Mucoromycetes</taxon>
        <taxon>Mucorales</taxon>
        <taxon>Lichtheimiaceae</taxon>
        <taxon>Lichtheimia</taxon>
    </lineage>
</organism>
<dbReference type="AlphaFoldDB" id="A0AAD7VBX7"/>
<dbReference type="SMART" id="SM00415">
    <property type="entry name" value="HSF"/>
    <property type="match status" value="1"/>
</dbReference>
<reference evidence="11 12" key="1">
    <citation type="submission" date="2023-03" db="EMBL/GenBank/DDBJ databases">
        <title>Genome sequence of Lichtheimia ornata CBS 291.66.</title>
        <authorList>
            <person name="Mohabir J.T."/>
            <person name="Shea T.P."/>
            <person name="Kurbessoian T."/>
            <person name="Berby B."/>
            <person name="Fontaine J."/>
            <person name="Livny J."/>
            <person name="Gnirke A."/>
            <person name="Stajich J.E."/>
            <person name="Cuomo C.A."/>
        </authorList>
    </citation>
    <scope>NUCLEOTIDE SEQUENCE [LARGE SCALE GENOMIC DNA]</scope>
    <source>
        <strain evidence="11">CBS 291.66</strain>
    </source>
</reference>
<dbReference type="SUPFAM" id="SSF46785">
    <property type="entry name" value="Winged helix' DNA-binding domain"/>
    <property type="match status" value="1"/>
</dbReference>
<keyword evidence="3" id="KW-0805">Transcription regulation</keyword>
<keyword evidence="4" id="KW-0238">DNA-binding</keyword>
<feature type="compositionally biased region" description="Low complexity" evidence="9">
    <location>
        <begin position="256"/>
        <end position="271"/>
    </location>
</feature>
<sequence>MISSPSNAFDSCNDYLTDTHQQHPRSQDFLQPPNTAKDGRQSSRRANGSRTSRVDNTFVHKLYSLVNDPRYQHLIEWDCSGQSFLVRNVMEFSREVLPKHFKHSNFSSFIRQLNMYGFCKVNKSPRGHRSLVDERQVWEFSHSSFIRGRPELVDSIRRKALDHHESKNADNQGHRHGNKRGTSLNNGGGNNNNNPAQNARMAMLQVNHSNISQQIVQLQANCNQVMQELAETRRRQDVHQRLMKDMMHFLMSQGANNNNSPQQQPQQESNNYMDDVQQQQLPPPIYITTPPESVYPPPPSSLQESNTAISTTSSMTMCIDSSPQQQHMPATPPFFAQESHHVVSAMPTYHALSTPSSPGPATPFTDDEAASVCSFQSPHTPNSAIAAFNTPDTFI</sequence>
<dbReference type="FunFam" id="1.10.10.10:FF:000027">
    <property type="entry name" value="Heat shock transcription factor 1"/>
    <property type="match status" value="1"/>
</dbReference>
<comment type="subcellular location">
    <subcellularLocation>
        <location evidence="1">Nucleus</location>
    </subcellularLocation>
</comment>
<keyword evidence="6" id="KW-0539">Nucleus</keyword>
<dbReference type="Gene3D" id="1.10.10.10">
    <property type="entry name" value="Winged helix-like DNA-binding domain superfamily/Winged helix DNA-binding domain"/>
    <property type="match status" value="1"/>
</dbReference>
<feature type="region of interest" description="Disordered" evidence="9">
    <location>
        <begin position="164"/>
        <end position="196"/>
    </location>
</feature>
<evidence type="ECO:0000259" key="10">
    <source>
        <dbReference type="SMART" id="SM00415"/>
    </source>
</evidence>
<evidence type="ECO:0000256" key="4">
    <source>
        <dbReference type="ARBA" id="ARBA00023125"/>
    </source>
</evidence>
<evidence type="ECO:0000313" key="12">
    <source>
        <dbReference type="Proteomes" id="UP001234581"/>
    </source>
</evidence>
<evidence type="ECO:0000256" key="7">
    <source>
        <dbReference type="RuleBase" id="RU004020"/>
    </source>
</evidence>
<evidence type="ECO:0000256" key="9">
    <source>
        <dbReference type="SAM" id="MobiDB-lite"/>
    </source>
</evidence>
<keyword evidence="5" id="KW-0804">Transcription</keyword>
<dbReference type="GeneID" id="83209789"/>
<feature type="region of interest" description="Disordered" evidence="9">
    <location>
        <begin position="13"/>
        <end position="51"/>
    </location>
</feature>
<dbReference type="PANTHER" id="PTHR10015:SF427">
    <property type="entry name" value="HEAT SHOCK FACTOR PROTEIN"/>
    <property type="match status" value="1"/>
</dbReference>
<evidence type="ECO:0000256" key="3">
    <source>
        <dbReference type="ARBA" id="ARBA00023015"/>
    </source>
</evidence>
<dbReference type="InterPro" id="IPR036390">
    <property type="entry name" value="WH_DNA-bd_sf"/>
</dbReference>
<proteinExistence type="inferred from homology"/>
<dbReference type="PRINTS" id="PR00056">
    <property type="entry name" value="HSFDOMAIN"/>
</dbReference>
<dbReference type="Proteomes" id="UP001234581">
    <property type="component" value="Unassembled WGS sequence"/>
</dbReference>
<dbReference type="PANTHER" id="PTHR10015">
    <property type="entry name" value="HEAT SHOCK TRANSCRIPTION FACTOR"/>
    <property type="match status" value="1"/>
</dbReference>
<dbReference type="GO" id="GO:0005634">
    <property type="term" value="C:nucleus"/>
    <property type="evidence" value="ECO:0007669"/>
    <property type="project" value="UniProtKB-SubCell"/>
</dbReference>
<dbReference type="GO" id="GO:0003700">
    <property type="term" value="F:DNA-binding transcription factor activity"/>
    <property type="evidence" value="ECO:0007669"/>
    <property type="project" value="InterPro"/>
</dbReference>
<evidence type="ECO:0000256" key="2">
    <source>
        <dbReference type="ARBA" id="ARBA00006403"/>
    </source>
</evidence>
<dbReference type="EMBL" id="JARTCD010000006">
    <property type="protein sequence ID" value="KAJ8662040.1"/>
    <property type="molecule type" value="Genomic_DNA"/>
</dbReference>
<evidence type="ECO:0000256" key="8">
    <source>
        <dbReference type="SAM" id="Coils"/>
    </source>
</evidence>
<evidence type="ECO:0000256" key="1">
    <source>
        <dbReference type="ARBA" id="ARBA00004123"/>
    </source>
</evidence>
<feature type="region of interest" description="Disordered" evidence="9">
    <location>
        <begin position="252"/>
        <end position="306"/>
    </location>
</feature>
<name>A0AAD7VBX7_9FUNG</name>
<comment type="caution">
    <text evidence="11">The sequence shown here is derived from an EMBL/GenBank/DDBJ whole genome shotgun (WGS) entry which is preliminary data.</text>
</comment>
<evidence type="ECO:0000256" key="6">
    <source>
        <dbReference type="ARBA" id="ARBA00023242"/>
    </source>
</evidence>
<dbReference type="RefSeq" id="XP_058346953.1">
    <property type="nucleotide sequence ID" value="XM_058482455.1"/>
</dbReference>
<keyword evidence="12" id="KW-1185">Reference proteome</keyword>
<evidence type="ECO:0000313" key="11">
    <source>
        <dbReference type="EMBL" id="KAJ8662040.1"/>
    </source>
</evidence>
<accession>A0AAD7VBX7</accession>
<feature type="coiled-coil region" evidence="8">
    <location>
        <begin position="208"/>
        <end position="235"/>
    </location>
</feature>
<dbReference type="InterPro" id="IPR000232">
    <property type="entry name" value="HSF_DNA-bd"/>
</dbReference>
<dbReference type="GO" id="GO:0043565">
    <property type="term" value="F:sequence-specific DNA binding"/>
    <property type="evidence" value="ECO:0007669"/>
    <property type="project" value="InterPro"/>
</dbReference>
<comment type="similarity">
    <text evidence="2 7">Belongs to the HSF family.</text>
</comment>
<dbReference type="Pfam" id="PF00447">
    <property type="entry name" value="HSF_DNA-bind"/>
    <property type="match status" value="1"/>
</dbReference>
<keyword evidence="8" id="KW-0175">Coiled coil</keyword>
<feature type="domain" description="HSF-type DNA-binding" evidence="10">
    <location>
        <begin position="54"/>
        <end position="159"/>
    </location>
</feature>